<dbReference type="GO" id="GO:0005886">
    <property type="term" value="C:plasma membrane"/>
    <property type="evidence" value="ECO:0007669"/>
    <property type="project" value="UniProtKB-SubCell"/>
</dbReference>
<dbReference type="RefSeq" id="WP_106874201.1">
    <property type="nucleotide sequence ID" value="NZ_CP027845.1"/>
</dbReference>
<dbReference type="GO" id="GO:0015450">
    <property type="term" value="F:protein-transporting ATPase activity"/>
    <property type="evidence" value="ECO:0007669"/>
    <property type="project" value="InterPro"/>
</dbReference>
<dbReference type="HAMAP" id="MF_01463_B">
    <property type="entry name" value="SecD_B"/>
    <property type="match status" value="1"/>
</dbReference>
<keyword evidence="5 9" id="KW-0653">Protein transport</keyword>
<dbReference type="Gene3D" id="3.30.70.3400">
    <property type="match status" value="1"/>
</dbReference>
<dbReference type="InterPro" id="IPR054384">
    <property type="entry name" value="SecDF_P1_head"/>
</dbReference>
<evidence type="ECO:0000256" key="5">
    <source>
        <dbReference type="ARBA" id="ARBA00022927"/>
    </source>
</evidence>
<dbReference type="FunFam" id="1.20.1640.10:FF:000004">
    <property type="entry name" value="Protein translocase subunit SecD"/>
    <property type="match status" value="1"/>
</dbReference>
<evidence type="ECO:0000259" key="10">
    <source>
        <dbReference type="Pfam" id="PF02355"/>
    </source>
</evidence>
<dbReference type="Gene3D" id="1.20.1640.10">
    <property type="entry name" value="Multidrug efflux transporter AcrB transmembrane domain"/>
    <property type="match status" value="1"/>
</dbReference>
<dbReference type="InterPro" id="IPR055344">
    <property type="entry name" value="SecD_SecF_C_bact"/>
</dbReference>
<evidence type="ECO:0000259" key="12">
    <source>
        <dbReference type="Pfam" id="PF22599"/>
    </source>
</evidence>
<dbReference type="EMBL" id="CP027845">
    <property type="protein sequence ID" value="AVP87335.1"/>
    <property type="molecule type" value="Genomic_DNA"/>
</dbReference>
<dbReference type="Pfam" id="PF07549">
    <property type="entry name" value="Sec_GG"/>
    <property type="match status" value="1"/>
</dbReference>
<dbReference type="InterPro" id="IPR048631">
    <property type="entry name" value="SecD_1st"/>
</dbReference>
<keyword evidence="2 9" id="KW-0813">Transport</keyword>
<evidence type="ECO:0000256" key="6">
    <source>
        <dbReference type="ARBA" id="ARBA00022989"/>
    </source>
</evidence>
<keyword evidence="7 9" id="KW-0811">Translocation</keyword>
<dbReference type="NCBIfam" id="TIGR00916">
    <property type="entry name" value="2A0604s01"/>
    <property type="match status" value="1"/>
</dbReference>
<dbReference type="InterPro" id="IPR001036">
    <property type="entry name" value="Acrflvin-R"/>
</dbReference>
<dbReference type="NCBIfam" id="TIGR01129">
    <property type="entry name" value="secD"/>
    <property type="match status" value="1"/>
</dbReference>
<dbReference type="GO" id="GO:0065002">
    <property type="term" value="P:intracellular protein transmembrane transport"/>
    <property type="evidence" value="ECO:0007669"/>
    <property type="project" value="UniProtKB-UniRule"/>
</dbReference>
<name>A0A2P1P7X1_9RICK</name>
<feature type="transmembrane region" description="Helical" evidence="9">
    <location>
        <begin position="468"/>
        <end position="487"/>
    </location>
</feature>
<keyword evidence="14" id="KW-1185">Reference proteome</keyword>
<sequence>MNLSYKISLIIFLSLVSVILILPNYFQSNLLPDSSLKLGLDLKGGSHLLLKVDFDAYLNEQFSQLAARLKQNLRKSRIGYQGMRPTASNLNFYLRDEKDSAAVKKIIKNLDRSVNTQVNENKISLSFSEKHISYLKGKVIDQSLEIVRMRVDQYGTKEPTIQRQGDDFILLQLPGANNPDELKNILGQTAKLTFHLVDDFVRDKDVGISGDQMILEDKGRGYAVMSTTPLLTGDMLVDAQPVYSNDGQAVVSFEFNHVGSRLFAEVTKNNIGRPLAIVLDGKLLSAPNINTEIKGGKGIITGNFTLDSASELSLLLRAGSLPAPIKIIEERVVGPSLGSDSIQKGKVAFMVAIGGVMGFMLWMYGIFGMFANVALMACMLYMMSLIGFIGATLTMPGIAGIILTIGMAVDANILIYERIREDLKKGYTRKKAIFSGFDSAFSSILDSNVTTLIASLLLYAFGTGVIKGFAVTLSIGILTSMFSAIVITKMMFEVWLKYSNPSSKMVFEL</sequence>
<keyword evidence="3 9" id="KW-1003">Cell membrane</keyword>
<organism evidence="13 14">
    <name type="scientific">Candidatus Phycorickettsia trachydisci</name>
    <dbReference type="NCBI Taxonomy" id="2115978"/>
    <lineage>
        <taxon>Bacteria</taxon>
        <taxon>Pseudomonadati</taxon>
        <taxon>Pseudomonadota</taxon>
        <taxon>Alphaproteobacteria</taxon>
        <taxon>Rickettsiales</taxon>
        <taxon>Rickettsiaceae</taxon>
        <taxon>Candidatus Phycorickettsia</taxon>
    </lineage>
</organism>
<comment type="subunit">
    <text evidence="9">Forms a complex with SecF. Part of the essential Sec protein translocation apparatus which comprises SecA, SecYEG and auxiliary proteins SecDF-YajC and YidC.</text>
</comment>
<comment type="subcellular location">
    <subcellularLocation>
        <location evidence="1 9">Cell membrane</location>
        <topology evidence="1 9">Multi-pass membrane protein</topology>
    </subcellularLocation>
</comment>
<dbReference type="AlphaFoldDB" id="A0A2P1P7X1"/>
<proteinExistence type="inferred from homology"/>
<evidence type="ECO:0000313" key="13">
    <source>
        <dbReference type="EMBL" id="AVP87335.1"/>
    </source>
</evidence>
<dbReference type="InterPro" id="IPR005791">
    <property type="entry name" value="SecD"/>
</dbReference>
<dbReference type="PRINTS" id="PR00702">
    <property type="entry name" value="ACRIFLAVINRP"/>
</dbReference>
<dbReference type="PANTHER" id="PTHR30081">
    <property type="entry name" value="PROTEIN-EXPORT MEMBRANE PROTEIN SEC"/>
    <property type="match status" value="1"/>
</dbReference>
<gene>
    <name evidence="9" type="primary">secD</name>
    <name evidence="13" type="ORF">phytr_3840</name>
</gene>
<feature type="domain" description="Protein export membrane protein SecD/SecF C-terminal" evidence="10">
    <location>
        <begin position="325"/>
        <end position="493"/>
    </location>
</feature>
<keyword evidence="4 9" id="KW-0812">Transmembrane</keyword>
<accession>A0A2P1P7X1</accession>
<reference evidence="13 14" key="1">
    <citation type="submission" date="2018-03" db="EMBL/GenBank/DDBJ databases">
        <title>A gene transfer event suggests a long-term partnership between eustigmatophyte algae and a novel lineage of endosymbiotic bacteria.</title>
        <authorList>
            <person name="Yurchenko T."/>
            <person name="Sevcikova T."/>
            <person name="Pribyl P."/>
            <person name="El Karkouri K."/>
            <person name="Klimes V."/>
            <person name="Amaral R."/>
            <person name="Zbrankova V."/>
            <person name="Kim E."/>
            <person name="Raoult D."/>
            <person name="Santos L.M.A."/>
            <person name="Elias M."/>
        </authorList>
    </citation>
    <scope>NUCLEOTIDE SEQUENCE [LARGE SCALE GENOMIC DNA]</scope>
    <source>
        <strain evidence="13">CCALA 838</strain>
    </source>
</reference>
<comment type="caution">
    <text evidence="9">Lacks conserved residue(s) required for the propagation of feature annotation.</text>
</comment>
<evidence type="ECO:0000256" key="1">
    <source>
        <dbReference type="ARBA" id="ARBA00004651"/>
    </source>
</evidence>
<dbReference type="SUPFAM" id="SSF82866">
    <property type="entry name" value="Multidrug efflux transporter AcrB transmembrane domain"/>
    <property type="match status" value="1"/>
</dbReference>
<dbReference type="GO" id="GO:0006605">
    <property type="term" value="P:protein targeting"/>
    <property type="evidence" value="ECO:0007669"/>
    <property type="project" value="UniProtKB-UniRule"/>
</dbReference>
<feature type="transmembrane region" description="Helical" evidence="9">
    <location>
        <begin position="347"/>
        <end position="366"/>
    </location>
</feature>
<evidence type="ECO:0000259" key="11">
    <source>
        <dbReference type="Pfam" id="PF21760"/>
    </source>
</evidence>
<comment type="similarity">
    <text evidence="9">Belongs to the SecD/SecF family. SecD subfamily.</text>
</comment>
<dbReference type="PANTHER" id="PTHR30081:SF1">
    <property type="entry name" value="PROTEIN TRANSLOCASE SUBUNIT SECD"/>
    <property type="match status" value="1"/>
</dbReference>
<evidence type="ECO:0000313" key="14">
    <source>
        <dbReference type="Proteomes" id="UP000241762"/>
    </source>
</evidence>
<dbReference type="Pfam" id="PF02355">
    <property type="entry name" value="SecD_SecF_C"/>
    <property type="match status" value="1"/>
</dbReference>
<dbReference type="InterPro" id="IPR048634">
    <property type="entry name" value="SecD_SecF_C"/>
</dbReference>
<evidence type="ECO:0000256" key="7">
    <source>
        <dbReference type="ARBA" id="ARBA00023010"/>
    </source>
</evidence>
<evidence type="ECO:0000256" key="3">
    <source>
        <dbReference type="ARBA" id="ARBA00022475"/>
    </source>
</evidence>
<dbReference type="InterPro" id="IPR022646">
    <property type="entry name" value="SecD/SecF_CS"/>
</dbReference>
<evidence type="ECO:0000256" key="4">
    <source>
        <dbReference type="ARBA" id="ARBA00022692"/>
    </source>
</evidence>
<comment type="function">
    <text evidence="9">Part of the Sec protein translocase complex. Interacts with the SecYEG preprotein conducting channel. SecDF uses the proton motive force (PMF) to complete protein translocation after the ATP-dependent function of SecA.</text>
</comment>
<feature type="domain" description="SecDF P1 head subdomain" evidence="12">
    <location>
        <begin position="217"/>
        <end position="323"/>
    </location>
</feature>
<dbReference type="Proteomes" id="UP000241762">
    <property type="component" value="Chromosome"/>
</dbReference>
<dbReference type="OrthoDB" id="9805019at2"/>
<evidence type="ECO:0000256" key="8">
    <source>
        <dbReference type="ARBA" id="ARBA00023136"/>
    </source>
</evidence>
<dbReference type="KEGG" id="ptc:phytr_3840"/>
<protein>
    <recommendedName>
        <fullName evidence="9">Protein translocase subunit SecD</fullName>
    </recommendedName>
</protein>
<dbReference type="Pfam" id="PF22599">
    <property type="entry name" value="SecDF_P1_head"/>
    <property type="match status" value="1"/>
</dbReference>
<dbReference type="Gene3D" id="3.30.1360.200">
    <property type="match status" value="1"/>
</dbReference>
<evidence type="ECO:0000256" key="9">
    <source>
        <dbReference type="HAMAP-Rule" id="MF_01463"/>
    </source>
</evidence>
<dbReference type="Pfam" id="PF21760">
    <property type="entry name" value="SecD_1st"/>
    <property type="match status" value="1"/>
</dbReference>
<feature type="transmembrane region" description="Helical" evidence="9">
    <location>
        <begin position="7"/>
        <end position="26"/>
    </location>
</feature>
<keyword evidence="6 9" id="KW-1133">Transmembrane helix</keyword>
<dbReference type="InterPro" id="IPR022813">
    <property type="entry name" value="SecD/SecF_arch_bac"/>
</dbReference>
<feature type="transmembrane region" description="Helical" evidence="9">
    <location>
        <begin position="437"/>
        <end position="462"/>
    </location>
</feature>
<evidence type="ECO:0000256" key="2">
    <source>
        <dbReference type="ARBA" id="ARBA00022448"/>
    </source>
</evidence>
<dbReference type="GO" id="GO:0043952">
    <property type="term" value="P:protein transport by the Sec complex"/>
    <property type="evidence" value="ECO:0007669"/>
    <property type="project" value="UniProtKB-UniRule"/>
</dbReference>
<feature type="domain" description="Protein translocase subunit SecDF P1" evidence="11">
    <location>
        <begin position="140"/>
        <end position="199"/>
    </location>
</feature>
<keyword evidence="8 9" id="KW-0472">Membrane</keyword>